<dbReference type="Gene3D" id="3.40.50.200">
    <property type="entry name" value="Peptidase S8/S53 domain"/>
    <property type="match status" value="1"/>
</dbReference>
<feature type="active site" description="Charge relay system" evidence="6 7">
    <location>
        <position position="376"/>
    </location>
</feature>
<dbReference type="PROSITE" id="PS00137">
    <property type="entry name" value="SUBTILASE_HIS"/>
    <property type="match status" value="1"/>
</dbReference>
<dbReference type="PROSITE" id="PS00136">
    <property type="entry name" value="SUBTILASE_ASP"/>
    <property type="match status" value="1"/>
</dbReference>
<feature type="active site" description="Charge relay system" evidence="6 7">
    <location>
        <position position="150"/>
    </location>
</feature>
<sequence>MAFSRGPRAGRAFLQMESLEDRLTPVYDPSLPLGPQVAAGDILGDRVTVVMNSGASSAVLSAAPFATEARSLGFNIYSVRLAAGTDLTNAIAYLAAQPGVQAAEPDLVVRADRRPNDTDYKSLYGIPLTGTNLAWNVSTGNPDFVIAVIDSGVDYTHPDLAANIWTNLGEIPDNGVDDDGNGYVDDVHGYNFSNNTGDPLDVDPHGTHVAGTIGAVGNNGDGVTGINWNVKIMALNFLGTGPDSGALSGAIASLNYAVTMGAKVSNNSWGSDGGGRSAAFTAALTAARDAGHIFVSSAGNGGFDGVGDNNDQNPLRMPSNYSTQFDNVIAVAAIDNNNQLGSFSNYGVRTVTLAAPGVQILSTVPGGGYDTYDGTSMATPHVAGAIALYWGANPTLTYQQVIDKLKSSVDVYPNLIGKVATGGRLNVANMFDYVPTIPPVVVPAPVGSDVVRVLAPGGTTELALTPHPGYMGGVTIASGDVTGDGVADAVTAASFGGHVKVFDGATGAELRSFYAFAGYRGPIDLAVGDVNGDGIGDIIVAANLNGHIKVFDGRTGAMTFSQFVYAGYAGAIKVSVADTNGDGVSELITAAEGGLGVHVKTFAAGTQTLRDSFLATPPGFWKDFSLSAFDMDGDEVAELLVSQGPRVRVVNAETKAVRADFLAFDPLSNVPVVVQAGQFKGNNKPQLVVIAEPQGKSHVKVFDGPDFTLYDSFYAGTR</sequence>
<dbReference type="InterPro" id="IPR028994">
    <property type="entry name" value="Integrin_alpha_N"/>
</dbReference>
<dbReference type="KEGG" id="gog:C1280_10515"/>
<evidence type="ECO:0000313" key="10">
    <source>
        <dbReference type="EMBL" id="AWM37402.1"/>
    </source>
</evidence>
<comment type="similarity">
    <text evidence="1 7 8">Belongs to the peptidase S8 family.</text>
</comment>
<dbReference type="OrthoDB" id="252653at2"/>
<dbReference type="InterPro" id="IPR022398">
    <property type="entry name" value="Peptidase_S8_His-AS"/>
</dbReference>
<evidence type="ECO:0000256" key="6">
    <source>
        <dbReference type="PIRSR" id="PIRSR615500-1"/>
    </source>
</evidence>
<evidence type="ECO:0000256" key="4">
    <source>
        <dbReference type="ARBA" id="ARBA00022801"/>
    </source>
</evidence>
<dbReference type="PANTHER" id="PTHR43399:SF4">
    <property type="entry name" value="CELL WALL-ASSOCIATED PROTEASE"/>
    <property type="match status" value="1"/>
</dbReference>
<evidence type="ECO:0000256" key="3">
    <source>
        <dbReference type="ARBA" id="ARBA00022729"/>
    </source>
</evidence>
<evidence type="ECO:0000256" key="8">
    <source>
        <dbReference type="RuleBase" id="RU003355"/>
    </source>
</evidence>
<dbReference type="PRINTS" id="PR00723">
    <property type="entry name" value="SUBTILISIN"/>
</dbReference>
<keyword evidence="5 7" id="KW-0720">Serine protease</keyword>
<dbReference type="InterPro" id="IPR034204">
    <property type="entry name" value="PfSUB1-like_cat_dom"/>
</dbReference>
<keyword evidence="4 7" id="KW-0378">Hydrolase</keyword>
<dbReference type="InterPro" id="IPR036852">
    <property type="entry name" value="Peptidase_S8/S53_dom_sf"/>
</dbReference>
<dbReference type="PROSITE" id="PS00138">
    <property type="entry name" value="SUBTILASE_SER"/>
    <property type="match status" value="1"/>
</dbReference>
<dbReference type="PANTHER" id="PTHR43399">
    <property type="entry name" value="SUBTILISIN-RELATED"/>
    <property type="match status" value="1"/>
</dbReference>
<dbReference type="InterPro" id="IPR013517">
    <property type="entry name" value="FG-GAP"/>
</dbReference>
<evidence type="ECO:0000256" key="5">
    <source>
        <dbReference type="ARBA" id="ARBA00022825"/>
    </source>
</evidence>
<dbReference type="InterPro" id="IPR023827">
    <property type="entry name" value="Peptidase_S8_Asp-AS"/>
</dbReference>
<dbReference type="Pfam" id="PF13517">
    <property type="entry name" value="FG-GAP_3"/>
    <property type="match status" value="1"/>
</dbReference>
<feature type="active site" description="Charge relay system" evidence="6 7">
    <location>
        <position position="205"/>
    </location>
</feature>
<protein>
    <submittedName>
        <fullName evidence="10">Peptidase S8</fullName>
    </submittedName>
</protein>
<evidence type="ECO:0000259" key="9">
    <source>
        <dbReference type="Pfam" id="PF00082"/>
    </source>
</evidence>
<evidence type="ECO:0000256" key="1">
    <source>
        <dbReference type="ARBA" id="ARBA00011073"/>
    </source>
</evidence>
<dbReference type="CDD" id="cd07473">
    <property type="entry name" value="Peptidases_S8_Subtilisin_like"/>
    <property type="match status" value="1"/>
</dbReference>
<accession>A0A2Z3GZC2</accession>
<keyword evidence="11" id="KW-1185">Reference proteome</keyword>
<dbReference type="InterPro" id="IPR015500">
    <property type="entry name" value="Peptidase_S8_subtilisin-rel"/>
</dbReference>
<dbReference type="GO" id="GO:0006508">
    <property type="term" value="P:proteolysis"/>
    <property type="evidence" value="ECO:0007669"/>
    <property type="project" value="UniProtKB-KW"/>
</dbReference>
<dbReference type="SUPFAM" id="SSF52743">
    <property type="entry name" value="Subtilisin-like"/>
    <property type="match status" value="1"/>
</dbReference>
<gene>
    <name evidence="10" type="ORF">C1280_10515</name>
</gene>
<reference evidence="10 11" key="1">
    <citation type="submission" date="2018-01" db="EMBL/GenBank/DDBJ databases">
        <title>G. obscuriglobus.</title>
        <authorList>
            <person name="Franke J."/>
            <person name="Blomberg W."/>
            <person name="Selmecki A."/>
        </authorList>
    </citation>
    <scope>NUCLEOTIDE SEQUENCE [LARGE SCALE GENOMIC DNA]</scope>
    <source>
        <strain evidence="10 11">DSM 5831</strain>
    </source>
</reference>
<dbReference type="InterPro" id="IPR051048">
    <property type="entry name" value="Peptidase_S8/S53_subtilisin"/>
</dbReference>
<dbReference type="PROSITE" id="PS51892">
    <property type="entry name" value="SUBTILASE"/>
    <property type="match status" value="1"/>
</dbReference>
<dbReference type="InterPro" id="IPR023828">
    <property type="entry name" value="Peptidase_S8_Ser-AS"/>
</dbReference>
<name>A0A2Z3GZC2_9BACT</name>
<proteinExistence type="inferred from homology"/>
<dbReference type="RefSeq" id="WP_109570915.1">
    <property type="nucleotide sequence ID" value="NZ_CP025958.1"/>
</dbReference>
<dbReference type="SUPFAM" id="SSF69318">
    <property type="entry name" value="Integrin alpha N-terminal domain"/>
    <property type="match status" value="1"/>
</dbReference>
<dbReference type="EMBL" id="CP025958">
    <property type="protein sequence ID" value="AWM37402.1"/>
    <property type="molecule type" value="Genomic_DNA"/>
</dbReference>
<evidence type="ECO:0000256" key="7">
    <source>
        <dbReference type="PROSITE-ProRule" id="PRU01240"/>
    </source>
</evidence>
<organism evidence="10 11">
    <name type="scientific">Gemmata obscuriglobus</name>
    <dbReference type="NCBI Taxonomy" id="114"/>
    <lineage>
        <taxon>Bacteria</taxon>
        <taxon>Pseudomonadati</taxon>
        <taxon>Planctomycetota</taxon>
        <taxon>Planctomycetia</taxon>
        <taxon>Gemmatales</taxon>
        <taxon>Gemmataceae</taxon>
        <taxon>Gemmata</taxon>
    </lineage>
</organism>
<dbReference type="Pfam" id="PF00082">
    <property type="entry name" value="Peptidase_S8"/>
    <property type="match status" value="1"/>
</dbReference>
<dbReference type="Gene3D" id="2.130.10.130">
    <property type="entry name" value="Integrin alpha, N-terminal"/>
    <property type="match status" value="1"/>
</dbReference>
<dbReference type="AlphaFoldDB" id="A0A2Z3GZC2"/>
<dbReference type="InterPro" id="IPR000209">
    <property type="entry name" value="Peptidase_S8/S53_dom"/>
</dbReference>
<evidence type="ECO:0000256" key="2">
    <source>
        <dbReference type="ARBA" id="ARBA00022670"/>
    </source>
</evidence>
<evidence type="ECO:0000313" key="11">
    <source>
        <dbReference type="Proteomes" id="UP000245802"/>
    </source>
</evidence>
<dbReference type="Proteomes" id="UP000245802">
    <property type="component" value="Chromosome"/>
</dbReference>
<keyword evidence="3" id="KW-0732">Signal</keyword>
<keyword evidence="2 7" id="KW-0645">Protease</keyword>
<dbReference type="GO" id="GO:0004252">
    <property type="term" value="F:serine-type endopeptidase activity"/>
    <property type="evidence" value="ECO:0007669"/>
    <property type="project" value="UniProtKB-UniRule"/>
</dbReference>
<feature type="domain" description="Peptidase S8/S53" evidence="9">
    <location>
        <begin position="143"/>
        <end position="409"/>
    </location>
</feature>